<comment type="caution">
    <text evidence="4">The sequence shown here is derived from an EMBL/GenBank/DDBJ whole genome shotgun (WGS) entry which is preliminary data.</text>
</comment>
<evidence type="ECO:0000256" key="1">
    <source>
        <dbReference type="SAM" id="Phobius"/>
    </source>
</evidence>
<keyword evidence="5" id="KW-1185">Reference proteome</keyword>
<keyword evidence="1" id="KW-0472">Membrane</keyword>
<protein>
    <recommendedName>
        <fullName evidence="3">DUF6249 domain-containing protein</fullName>
    </recommendedName>
</protein>
<evidence type="ECO:0000313" key="5">
    <source>
        <dbReference type="Proteomes" id="UP000619761"/>
    </source>
</evidence>
<feature type="chain" id="PRO_5045437484" description="DUF6249 domain-containing protein" evidence="2">
    <location>
        <begin position="30"/>
        <end position="257"/>
    </location>
</feature>
<feature type="transmembrane region" description="Helical" evidence="1">
    <location>
        <begin position="203"/>
        <end position="236"/>
    </location>
</feature>
<evidence type="ECO:0000256" key="2">
    <source>
        <dbReference type="SAM" id="SignalP"/>
    </source>
</evidence>
<keyword evidence="1" id="KW-1133">Transmembrane helix</keyword>
<feature type="domain" description="DUF6249" evidence="3">
    <location>
        <begin position="117"/>
        <end position="240"/>
    </location>
</feature>
<sequence>MRIIPLAHQALRKLALIGLLLTPFSLSHAAELVGKPVPVGASGASTAAHSAAAAPVPPVEAVVPPAPVDPIPPVPDDVESAHDDMRQAMEDMRRDFHQDFGHEMDGFNMSPDLLIPIVAMSLLFGGPVLLLIILAFLHYRAKSRRQHNINANIDKLLAAGRDIPVELLLGEEPAAVKRNVNGEVTVYHNSDENMQKGVRNVGLGIGWLIFLTIMFGIKIGAFGFVFIGLGLSQVIIWKLSGTSVSPTPSTDIARVQE</sequence>
<feature type="signal peptide" evidence="2">
    <location>
        <begin position="1"/>
        <end position="29"/>
    </location>
</feature>
<keyword evidence="1" id="KW-0812">Transmembrane</keyword>
<keyword evidence="2" id="KW-0732">Signal</keyword>
<dbReference type="Proteomes" id="UP000619761">
    <property type="component" value="Unassembled WGS sequence"/>
</dbReference>
<proteinExistence type="predicted"/>
<evidence type="ECO:0000313" key="4">
    <source>
        <dbReference type="EMBL" id="GGY77159.1"/>
    </source>
</evidence>
<dbReference type="EMBL" id="BMYZ01000002">
    <property type="protein sequence ID" value="GGY77159.1"/>
    <property type="molecule type" value="Genomic_DNA"/>
</dbReference>
<dbReference type="InterPro" id="IPR046216">
    <property type="entry name" value="DUF6249"/>
</dbReference>
<reference evidence="5" key="1">
    <citation type="journal article" date="2019" name="Int. J. Syst. Evol. Microbiol.">
        <title>The Global Catalogue of Microorganisms (GCM) 10K type strain sequencing project: providing services to taxonomists for standard genome sequencing and annotation.</title>
        <authorList>
            <consortium name="The Broad Institute Genomics Platform"/>
            <consortium name="The Broad Institute Genome Sequencing Center for Infectious Disease"/>
            <person name="Wu L."/>
            <person name="Ma J."/>
        </authorList>
    </citation>
    <scope>NUCLEOTIDE SEQUENCE [LARGE SCALE GENOMIC DNA]</scope>
    <source>
        <strain evidence="5">KCTC 32239</strain>
    </source>
</reference>
<gene>
    <name evidence="4" type="ORF">GCM10011613_22090</name>
</gene>
<dbReference type="Pfam" id="PF19762">
    <property type="entry name" value="DUF6249"/>
    <property type="match status" value="1"/>
</dbReference>
<feature type="transmembrane region" description="Helical" evidence="1">
    <location>
        <begin position="113"/>
        <end position="137"/>
    </location>
</feature>
<accession>A0ABQ3B6G1</accession>
<evidence type="ECO:0000259" key="3">
    <source>
        <dbReference type="Pfam" id="PF19762"/>
    </source>
</evidence>
<organism evidence="4 5">
    <name type="scientific">Cellvibrio zantedeschiae</name>
    <dbReference type="NCBI Taxonomy" id="1237077"/>
    <lineage>
        <taxon>Bacteria</taxon>
        <taxon>Pseudomonadati</taxon>
        <taxon>Pseudomonadota</taxon>
        <taxon>Gammaproteobacteria</taxon>
        <taxon>Cellvibrionales</taxon>
        <taxon>Cellvibrionaceae</taxon>
        <taxon>Cellvibrio</taxon>
    </lineage>
</organism>
<dbReference type="RefSeq" id="WP_189418591.1">
    <property type="nucleotide sequence ID" value="NZ_BMYZ01000002.1"/>
</dbReference>
<name>A0ABQ3B6G1_9GAMM</name>